<feature type="non-terminal residue" evidence="4">
    <location>
        <position position="1"/>
    </location>
</feature>
<dbReference type="Gene3D" id="3.40.50.12650">
    <property type="match status" value="1"/>
</dbReference>
<dbReference type="GO" id="GO:0036297">
    <property type="term" value="P:interstrand cross-link repair"/>
    <property type="evidence" value="ECO:0007669"/>
    <property type="project" value="TreeGrafter"/>
</dbReference>
<keyword evidence="5" id="KW-1185">Reference proteome</keyword>
<evidence type="ECO:0000256" key="3">
    <source>
        <dbReference type="ARBA" id="ARBA00022839"/>
    </source>
</evidence>
<dbReference type="PANTHER" id="PTHR23240:SF8">
    <property type="entry name" value="PROTEIN ARTEMIS"/>
    <property type="match status" value="1"/>
</dbReference>
<dbReference type="SUPFAM" id="SSF56281">
    <property type="entry name" value="Metallo-hydrolase/oxidoreductase"/>
    <property type="match status" value="1"/>
</dbReference>
<dbReference type="GO" id="GO:0006303">
    <property type="term" value="P:double-strand break repair via nonhomologous end joining"/>
    <property type="evidence" value="ECO:0007669"/>
    <property type="project" value="TreeGrafter"/>
</dbReference>
<dbReference type="RefSeq" id="XP_040625694.1">
    <property type="nucleotide sequence ID" value="XM_040774392.1"/>
</dbReference>
<evidence type="ECO:0000313" key="4">
    <source>
        <dbReference type="EMBL" id="EJT98796.1"/>
    </source>
</evidence>
<accession>M5FYZ0</accession>
<organism evidence="4 5">
    <name type="scientific">Dacryopinax primogenitus (strain DJM 731)</name>
    <name type="common">Brown rot fungus</name>
    <dbReference type="NCBI Taxonomy" id="1858805"/>
    <lineage>
        <taxon>Eukaryota</taxon>
        <taxon>Fungi</taxon>
        <taxon>Dikarya</taxon>
        <taxon>Basidiomycota</taxon>
        <taxon>Agaricomycotina</taxon>
        <taxon>Dacrymycetes</taxon>
        <taxon>Dacrymycetales</taxon>
        <taxon>Dacrymycetaceae</taxon>
        <taxon>Dacryopinax</taxon>
    </lineage>
</organism>
<protein>
    <recommendedName>
        <fullName evidence="6">Metallo-beta-lactamase domain-containing protein</fullName>
    </recommendedName>
</protein>
<dbReference type="HOGENOM" id="CLU_005260_1_0_1"/>
<dbReference type="Proteomes" id="UP000030653">
    <property type="component" value="Unassembled WGS sequence"/>
</dbReference>
<keyword evidence="2" id="KW-0378">Hydrolase</keyword>
<dbReference type="STRING" id="1858805.M5FYZ0"/>
<evidence type="ECO:0000256" key="1">
    <source>
        <dbReference type="ARBA" id="ARBA00022722"/>
    </source>
</evidence>
<proteinExistence type="predicted"/>
<evidence type="ECO:0000313" key="5">
    <source>
        <dbReference type="Proteomes" id="UP000030653"/>
    </source>
</evidence>
<gene>
    <name evidence="4" type="ORF">DACRYDRAFT_35001</name>
</gene>
<dbReference type="OrthoDB" id="5561659at2759"/>
<evidence type="ECO:0000256" key="2">
    <source>
        <dbReference type="ARBA" id="ARBA00022801"/>
    </source>
</evidence>
<name>M5FYZ0_DACPD</name>
<dbReference type="GO" id="GO:0000723">
    <property type="term" value="P:telomere maintenance"/>
    <property type="evidence" value="ECO:0007669"/>
    <property type="project" value="TreeGrafter"/>
</dbReference>
<dbReference type="GeneID" id="63689454"/>
<dbReference type="InterPro" id="IPR036866">
    <property type="entry name" value="RibonucZ/Hydroxyglut_hydro"/>
</dbReference>
<keyword evidence="3" id="KW-0269">Exonuclease</keyword>
<evidence type="ECO:0008006" key="6">
    <source>
        <dbReference type="Google" id="ProtNLM"/>
    </source>
</evidence>
<reference evidence="4 5" key="1">
    <citation type="journal article" date="2012" name="Science">
        <title>The Paleozoic origin of enzymatic lignin decomposition reconstructed from 31 fungal genomes.</title>
        <authorList>
            <person name="Floudas D."/>
            <person name="Binder M."/>
            <person name="Riley R."/>
            <person name="Barry K."/>
            <person name="Blanchette R.A."/>
            <person name="Henrissat B."/>
            <person name="Martinez A.T."/>
            <person name="Otillar R."/>
            <person name="Spatafora J.W."/>
            <person name="Yadav J.S."/>
            <person name="Aerts A."/>
            <person name="Benoit I."/>
            <person name="Boyd A."/>
            <person name="Carlson A."/>
            <person name="Copeland A."/>
            <person name="Coutinho P.M."/>
            <person name="de Vries R.P."/>
            <person name="Ferreira P."/>
            <person name="Findley K."/>
            <person name="Foster B."/>
            <person name="Gaskell J."/>
            <person name="Glotzer D."/>
            <person name="Gorecki P."/>
            <person name="Heitman J."/>
            <person name="Hesse C."/>
            <person name="Hori C."/>
            <person name="Igarashi K."/>
            <person name="Jurgens J.A."/>
            <person name="Kallen N."/>
            <person name="Kersten P."/>
            <person name="Kohler A."/>
            <person name="Kuees U."/>
            <person name="Kumar T.K.A."/>
            <person name="Kuo A."/>
            <person name="LaButti K."/>
            <person name="Larrondo L.F."/>
            <person name="Lindquist E."/>
            <person name="Ling A."/>
            <person name="Lombard V."/>
            <person name="Lucas S."/>
            <person name="Lundell T."/>
            <person name="Martin R."/>
            <person name="McLaughlin D.J."/>
            <person name="Morgenstern I."/>
            <person name="Morin E."/>
            <person name="Murat C."/>
            <person name="Nagy L.G."/>
            <person name="Nolan M."/>
            <person name="Ohm R.A."/>
            <person name="Patyshakuliyeva A."/>
            <person name="Rokas A."/>
            <person name="Ruiz-Duenas F.J."/>
            <person name="Sabat G."/>
            <person name="Salamov A."/>
            <person name="Samejima M."/>
            <person name="Schmutz J."/>
            <person name="Slot J.C."/>
            <person name="St John F."/>
            <person name="Stenlid J."/>
            <person name="Sun H."/>
            <person name="Sun S."/>
            <person name="Syed K."/>
            <person name="Tsang A."/>
            <person name="Wiebenga A."/>
            <person name="Young D."/>
            <person name="Pisabarro A."/>
            <person name="Eastwood D.C."/>
            <person name="Martin F."/>
            <person name="Cullen D."/>
            <person name="Grigoriev I.V."/>
            <person name="Hibbett D.S."/>
        </authorList>
    </citation>
    <scope>NUCLEOTIDE SEQUENCE [LARGE SCALE GENOMIC DNA]</scope>
    <source>
        <strain evidence="4 5">DJM-731 SS1</strain>
    </source>
</reference>
<keyword evidence="1" id="KW-0540">Nuclease</keyword>
<dbReference type="GO" id="GO:0003684">
    <property type="term" value="F:damaged DNA binding"/>
    <property type="evidence" value="ECO:0007669"/>
    <property type="project" value="TreeGrafter"/>
</dbReference>
<dbReference type="GO" id="GO:0035312">
    <property type="term" value="F:5'-3' DNA exonuclease activity"/>
    <property type="evidence" value="ECO:0007669"/>
    <property type="project" value="TreeGrafter"/>
</dbReference>
<feature type="non-terminal residue" evidence="4">
    <location>
        <position position="216"/>
    </location>
</feature>
<sequence length="216" mass="24347">PALYLLSHTHVDHIRGLDASTFCGKVICSPDAKEMILRMETAKDRVDYDRGVREQKIRRWARLKTAVSLNSPTKFEILADETVLITLLDANHCPGSVMFLVEGSRGAVLHTGDVRSEPVMVNALRRNPLLTQYISPFKVLDAIHLDTSCFLGTVDVPPKEDAVAGFIKLIMLYPPKTTFFINAWTWGYESMITAVARLLNAKVHVDRYKHTIFTHL</sequence>
<dbReference type="Gene3D" id="3.60.15.10">
    <property type="entry name" value="Ribonuclease Z/Hydroxyacylglutathione hydrolase-like"/>
    <property type="match status" value="1"/>
</dbReference>
<dbReference type="PANTHER" id="PTHR23240">
    <property type="entry name" value="DNA CROSS-LINK REPAIR PROTEIN PSO2/SNM1-RELATED"/>
    <property type="match status" value="1"/>
</dbReference>
<dbReference type="EMBL" id="JH795872">
    <property type="protein sequence ID" value="EJT98796.1"/>
    <property type="molecule type" value="Genomic_DNA"/>
</dbReference>
<dbReference type="AlphaFoldDB" id="M5FYZ0"/>